<evidence type="ECO:0000313" key="3">
    <source>
        <dbReference type="Proteomes" id="UP001281410"/>
    </source>
</evidence>
<comment type="caution">
    <text evidence="2">The sequence shown here is derived from an EMBL/GenBank/DDBJ whole genome shotgun (WGS) entry which is preliminary data.</text>
</comment>
<dbReference type="AlphaFoldDB" id="A0AAE0B0M7"/>
<accession>A0AAE0B0M7</accession>
<keyword evidence="3" id="KW-1185">Reference proteome</keyword>
<dbReference type="Proteomes" id="UP001281410">
    <property type="component" value="Unassembled WGS sequence"/>
</dbReference>
<evidence type="ECO:0000313" key="2">
    <source>
        <dbReference type="EMBL" id="KAK3227831.1"/>
    </source>
</evidence>
<proteinExistence type="predicted"/>
<dbReference type="SUPFAM" id="SSF57997">
    <property type="entry name" value="Tropomyosin"/>
    <property type="match status" value="1"/>
</dbReference>
<keyword evidence="1" id="KW-0175">Coiled coil</keyword>
<dbReference type="EMBL" id="JANJYJ010000002">
    <property type="protein sequence ID" value="KAK3227831.1"/>
    <property type="molecule type" value="Genomic_DNA"/>
</dbReference>
<sequence length="228" mass="26114">MLKLEENVLNLECKAKGKYQLCKNQQGKVNELESQLESKTELYRLLEKQLLQHSEGLKGKDKICSNFQRKVKELENRLKEREQAEFVTQYKVKEFENTLKERTREFEVHSGMLQQKIVELELKLSQQGASCSNEKFKTTHPRISRVENIHDMGPPTLRCLNSNEGNQTMSIMGSSDLLKGTDSLRALKRNRQSQSKGTENNCLLSASFLQESMVSSESNKGVRRAATS</sequence>
<feature type="coiled-coil region" evidence="1">
    <location>
        <begin position="22"/>
        <end position="84"/>
    </location>
</feature>
<protein>
    <submittedName>
        <fullName evidence="2">Uncharacterized protein</fullName>
    </submittedName>
</protein>
<name>A0AAE0B0M7_9ROSI</name>
<gene>
    <name evidence="2" type="ORF">Dsin_007693</name>
</gene>
<reference evidence="2" key="1">
    <citation type="journal article" date="2023" name="Plant J.">
        <title>Genome sequences and population genomics provide insights into the demographic history, inbreeding, and mutation load of two 'living fossil' tree species of Dipteronia.</title>
        <authorList>
            <person name="Feng Y."/>
            <person name="Comes H.P."/>
            <person name="Chen J."/>
            <person name="Zhu S."/>
            <person name="Lu R."/>
            <person name="Zhang X."/>
            <person name="Li P."/>
            <person name="Qiu J."/>
            <person name="Olsen K.M."/>
            <person name="Qiu Y."/>
        </authorList>
    </citation>
    <scope>NUCLEOTIDE SEQUENCE</scope>
    <source>
        <strain evidence="2">NBL</strain>
    </source>
</reference>
<evidence type="ECO:0000256" key="1">
    <source>
        <dbReference type="SAM" id="Coils"/>
    </source>
</evidence>
<organism evidence="2 3">
    <name type="scientific">Dipteronia sinensis</name>
    <dbReference type="NCBI Taxonomy" id="43782"/>
    <lineage>
        <taxon>Eukaryota</taxon>
        <taxon>Viridiplantae</taxon>
        <taxon>Streptophyta</taxon>
        <taxon>Embryophyta</taxon>
        <taxon>Tracheophyta</taxon>
        <taxon>Spermatophyta</taxon>
        <taxon>Magnoliopsida</taxon>
        <taxon>eudicotyledons</taxon>
        <taxon>Gunneridae</taxon>
        <taxon>Pentapetalae</taxon>
        <taxon>rosids</taxon>
        <taxon>malvids</taxon>
        <taxon>Sapindales</taxon>
        <taxon>Sapindaceae</taxon>
        <taxon>Hippocastanoideae</taxon>
        <taxon>Acereae</taxon>
        <taxon>Dipteronia</taxon>
    </lineage>
</organism>